<feature type="region of interest" description="Disordered" evidence="3">
    <location>
        <begin position="921"/>
        <end position="1007"/>
    </location>
</feature>
<dbReference type="GO" id="GO:0003677">
    <property type="term" value="F:DNA binding"/>
    <property type="evidence" value="ECO:0007669"/>
    <property type="project" value="InterPro"/>
</dbReference>
<feature type="compositionally biased region" description="Basic residues" evidence="3">
    <location>
        <begin position="196"/>
        <end position="208"/>
    </location>
</feature>
<evidence type="ECO:0000313" key="6">
    <source>
        <dbReference type="Proteomes" id="UP000218334"/>
    </source>
</evidence>
<sequence>MQNSLSYYQSDNSTHVIDLSAPSTSSFALDSTDSGRPRLRLPAHKKRKIDRACDACRRRKTKCDGPKMPDNVCTNCIQSHKACTYVEMSKPRGPPKAYVTGLEDRLEKMEDLLKRLWPESDFSEELGPPVIRDSWKNEESANSADNATSHLKAMSNPLNPPASSSFKKPGAASALFSPSVPLGFSTHLMLSDLRPQKRPRVPVRKHSSGTHGSHSKSEANASDPSSDVDELVEGFGGKGRLSLRLSDDVAEEDNTARFHGQSSSLRMVDATRKFKHLHMLETSSDSGKGTPSPGFRPDSPRRVEFWRPPPWERLYEGIHADTPEILPEILAQFPPPDLATKLIDIYFRHINVQFPLLHRPTFDRQWRQNMQNRNIWFACLTLTIFAVASRYCDDPRVLPKGIAKKENEEVDWTQAGWSFFVTAFGVHRHRRSLLYPVTLFELQTFSLLAMFLRGTSSHTTACIFIGVGIRKAQDVGAHRRTVYQQKPTVQEELWKRAFWMLVAFDRLGSAHIGRPCGVGEEDFDVDLPVEVDDAYWETEDPNMAFRQPPDVPCTITAFNLFIKLSQIVAFTTRTVYATNPANVIMGRPIGRPEQIVSQLNAALTEWVELVPDYLKWSSQLENPIYSNLSATLYTTYYLTQMLIYRPFIPSPAACDGRPSNSTSSFPFPALAICTNAAKSCAHIVEEQMLRGLWNIPNLIAISHISCGMLLVGVWDLKAKEKARLANGAEDIKPPLVQALEPLMKDIAIFLKALEWAAPRYETVEPIIRQIKESLPSSDTDDNQQRPLDFRESRRLAQDNISRYISGSSESSTDSQQEVALWSMPTTHSPQPIITLQSPYRVDSNPHPPARSHSAHRSSSSSSLSALRQSFYQLQDASDDQLSTTEADRSGYSTYRPPPSGNDANDWQTSRSRVPRIASYHRLPHSSPAPYEHPNKSFVDHQLPPSSHRQVAYRSMDDSGHAMDVYDDESGRYSHPPTSDTRSIPAQPQPSIDRRVFRPPPGWDRQNRHYDEENKINYFAWDNPPRAFHAFPPPPTPHTS</sequence>
<dbReference type="PROSITE" id="PS50048">
    <property type="entry name" value="ZN2_CY6_FUNGAL_2"/>
    <property type="match status" value="1"/>
</dbReference>
<keyword evidence="6" id="KW-1185">Reference proteome</keyword>
<gene>
    <name evidence="5" type="ORF">ARMSODRAFT_951848</name>
</gene>
<dbReference type="Gene3D" id="4.10.240.10">
    <property type="entry name" value="Zn(2)-C6 fungal-type DNA-binding domain"/>
    <property type="match status" value="1"/>
</dbReference>
<dbReference type="Proteomes" id="UP000218334">
    <property type="component" value="Unassembled WGS sequence"/>
</dbReference>
<feature type="region of interest" description="Disordered" evidence="3">
    <location>
        <begin position="280"/>
        <end position="302"/>
    </location>
</feature>
<dbReference type="CDD" id="cd00067">
    <property type="entry name" value="GAL4"/>
    <property type="match status" value="1"/>
</dbReference>
<accession>A0A2H3CBV1</accession>
<dbReference type="GO" id="GO:0008270">
    <property type="term" value="F:zinc ion binding"/>
    <property type="evidence" value="ECO:0007669"/>
    <property type="project" value="InterPro"/>
</dbReference>
<protein>
    <recommendedName>
        <fullName evidence="4">Zn(2)-C6 fungal-type domain-containing protein</fullName>
    </recommendedName>
</protein>
<feature type="domain" description="Zn(2)-C6 fungal-type" evidence="4">
    <location>
        <begin position="52"/>
        <end position="85"/>
    </location>
</feature>
<feature type="region of interest" description="Disordered" evidence="3">
    <location>
        <begin position="837"/>
        <end position="908"/>
    </location>
</feature>
<name>A0A2H3CBV1_9AGAR</name>
<keyword evidence="1" id="KW-0479">Metal-binding</keyword>
<dbReference type="Pfam" id="PF00172">
    <property type="entry name" value="Zn_clus"/>
    <property type="match status" value="1"/>
</dbReference>
<dbReference type="Pfam" id="PF04082">
    <property type="entry name" value="Fungal_trans"/>
    <property type="match status" value="1"/>
</dbReference>
<feature type="compositionally biased region" description="Polar residues" evidence="3">
    <location>
        <begin position="975"/>
        <end position="989"/>
    </location>
</feature>
<evidence type="ECO:0000256" key="3">
    <source>
        <dbReference type="SAM" id="MobiDB-lite"/>
    </source>
</evidence>
<dbReference type="InterPro" id="IPR001138">
    <property type="entry name" value="Zn2Cys6_DnaBD"/>
</dbReference>
<feature type="region of interest" description="Disordered" evidence="3">
    <location>
        <begin position="191"/>
        <end position="233"/>
    </location>
</feature>
<feature type="compositionally biased region" description="Polar residues" evidence="3">
    <location>
        <begin position="869"/>
        <end position="884"/>
    </location>
</feature>
<dbReference type="SMART" id="SM00066">
    <property type="entry name" value="GAL4"/>
    <property type="match status" value="1"/>
</dbReference>
<dbReference type="PANTHER" id="PTHR46910:SF38">
    <property type="entry name" value="ZN(2)-C6 FUNGAL-TYPE DOMAIN-CONTAINING PROTEIN"/>
    <property type="match status" value="1"/>
</dbReference>
<dbReference type="InterPro" id="IPR036864">
    <property type="entry name" value="Zn2-C6_fun-type_DNA-bd_sf"/>
</dbReference>
<dbReference type="SMART" id="SM00906">
    <property type="entry name" value="Fungal_trans"/>
    <property type="match status" value="1"/>
</dbReference>
<feature type="region of interest" description="Disordered" evidence="3">
    <location>
        <begin position="151"/>
        <end position="171"/>
    </location>
</feature>
<dbReference type="GO" id="GO:0006351">
    <property type="term" value="P:DNA-templated transcription"/>
    <property type="evidence" value="ECO:0007669"/>
    <property type="project" value="InterPro"/>
</dbReference>
<dbReference type="InterPro" id="IPR050987">
    <property type="entry name" value="AtrR-like"/>
</dbReference>
<evidence type="ECO:0000256" key="1">
    <source>
        <dbReference type="ARBA" id="ARBA00022723"/>
    </source>
</evidence>
<evidence type="ECO:0000313" key="5">
    <source>
        <dbReference type="EMBL" id="PBK74237.1"/>
    </source>
</evidence>
<dbReference type="GO" id="GO:0000981">
    <property type="term" value="F:DNA-binding transcription factor activity, RNA polymerase II-specific"/>
    <property type="evidence" value="ECO:0007669"/>
    <property type="project" value="InterPro"/>
</dbReference>
<dbReference type="EMBL" id="KZ293419">
    <property type="protein sequence ID" value="PBK74237.1"/>
    <property type="molecule type" value="Genomic_DNA"/>
</dbReference>
<dbReference type="InterPro" id="IPR007219">
    <property type="entry name" value="XnlR_reg_dom"/>
</dbReference>
<keyword evidence="2" id="KW-0539">Nucleus</keyword>
<dbReference type="CDD" id="cd12148">
    <property type="entry name" value="fungal_TF_MHR"/>
    <property type="match status" value="1"/>
</dbReference>
<evidence type="ECO:0000259" key="4">
    <source>
        <dbReference type="PROSITE" id="PS50048"/>
    </source>
</evidence>
<organism evidence="5 6">
    <name type="scientific">Armillaria solidipes</name>
    <dbReference type="NCBI Taxonomy" id="1076256"/>
    <lineage>
        <taxon>Eukaryota</taxon>
        <taxon>Fungi</taxon>
        <taxon>Dikarya</taxon>
        <taxon>Basidiomycota</taxon>
        <taxon>Agaricomycotina</taxon>
        <taxon>Agaricomycetes</taxon>
        <taxon>Agaricomycetidae</taxon>
        <taxon>Agaricales</taxon>
        <taxon>Marasmiineae</taxon>
        <taxon>Physalacriaceae</taxon>
        <taxon>Armillaria</taxon>
    </lineage>
</organism>
<proteinExistence type="predicted"/>
<reference evidence="6" key="1">
    <citation type="journal article" date="2017" name="Nat. Ecol. Evol.">
        <title>Genome expansion and lineage-specific genetic innovations in the forest pathogenic fungi Armillaria.</title>
        <authorList>
            <person name="Sipos G."/>
            <person name="Prasanna A.N."/>
            <person name="Walter M.C."/>
            <person name="O'Connor E."/>
            <person name="Balint B."/>
            <person name="Krizsan K."/>
            <person name="Kiss B."/>
            <person name="Hess J."/>
            <person name="Varga T."/>
            <person name="Slot J."/>
            <person name="Riley R."/>
            <person name="Boka B."/>
            <person name="Rigling D."/>
            <person name="Barry K."/>
            <person name="Lee J."/>
            <person name="Mihaltcheva S."/>
            <person name="LaButti K."/>
            <person name="Lipzen A."/>
            <person name="Waldron R."/>
            <person name="Moloney N.M."/>
            <person name="Sperisen C."/>
            <person name="Kredics L."/>
            <person name="Vagvoelgyi C."/>
            <person name="Patrignani A."/>
            <person name="Fitzpatrick D."/>
            <person name="Nagy I."/>
            <person name="Doyle S."/>
            <person name="Anderson J.B."/>
            <person name="Grigoriev I.V."/>
            <person name="Gueldener U."/>
            <person name="Muensterkoetter M."/>
            <person name="Nagy L.G."/>
        </authorList>
    </citation>
    <scope>NUCLEOTIDE SEQUENCE [LARGE SCALE GENOMIC DNA]</scope>
    <source>
        <strain evidence="6">28-4</strain>
    </source>
</reference>
<dbReference type="PANTHER" id="PTHR46910">
    <property type="entry name" value="TRANSCRIPTION FACTOR PDR1"/>
    <property type="match status" value="1"/>
</dbReference>
<dbReference type="AlphaFoldDB" id="A0A2H3CBV1"/>
<feature type="compositionally biased region" description="Low complexity" evidence="3">
    <location>
        <begin position="856"/>
        <end position="867"/>
    </location>
</feature>
<dbReference type="SUPFAM" id="SSF57701">
    <property type="entry name" value="Zn2/Cys6 DNA-binding domain"/>
    <property type="match status" value="1"/>
</dbReference>
<dbReference type="PROSITE" id="PS00463">
    <property type="entry name" value="ZN2_CY6_FUNGAL_1"/>
    <property type="match status" value="1"/>
</dbReference>
<evidence type="ECO:0000256" key="2">
    <source>
        <dbReference type="ARBA" id="ARBA00023242"/>
    </source>
</evidence>